<proteinExistence type="inferred from homology"/>
<dbReference type="CDD" id="cd01131">
    <property type="entry name" value="PilT"/>
    <property type="match status" value="1"/>
</dbReference>
<evidence type="ECO:0000259" key="2">
    <source>
        <dbReference type="Pfam" id="PF00437"/>
    </source>
</evidence>
<dbReference type="InterPro" id="IPR050921">
    <property type="entry name" value="T4SS_GSP_E_ATPase"/>
</dbReference>
<keyword evidence="4" id="KW-1185">Reference proteome</keyword>
<name>A0A420E8S2_9ALTE</name>
<comment type="similarity">
    <text evidence="1">Belongs to the GSP E family.</text>
</comment>
<dbReference type="RefSeq" id="WP_120355750.1">
    <property type="nucleotide sequence ID" value="NZ_RAQO01000008.1"/>
</dbReference>
<dbReference type="Gene3D" id="3.30.450.90">
    <property type="match status" value="1"/>
</dbReference>
<dbReference type="Pfam" id="PF00437">
    <property type="entry name" value="T2SSE"/>
    <property type="match status" value="1"/>
</dbReference>
<gene>
    <name evidence="3" type="ORF">DBZ36_14865</name>
</gene>
<dbReference type="InterPro" id="IPR027417">
    <property type="entry name" value="P-loop_NTPase"/>
</dbReference>
<comment type="caution">
    <text evidence="3">The sequence shown here is derived from an EMBL/GenBank/DDBJ whole genome shotgun (WGS) entry which is preliminary data.</text>
</comment>
<protein>
    <submittedName>
        <fullName evidence="3">PilT/PilU family type 4a pilus ATPase</fullName>
    </submittedName>
</protein>
<sequence length="374" mass="42263">MQTIESLLTEMSRLKASDLFLAVGIAPSIKLNGRLEMIGEERLKPEDLQVYLEEIRNPDQLADFVHEREANFAIARQGLGRFRVSAFFQREQPSMVIRRIETEIPSVDELQLPGILKELSMTKRGLILFVGSTGAGKSTTQASMIDYRNRNSTGHILTIEDPVEFMHRHIGCIVNQREVGLDTPSFDVALKNSLRQAPDVILIGEIRSRETMEFALQFAETGHLCMATLHANNANQALDRIMHLVPVDRHRQLCFDLSFNLRAIVAQQLIPSRDGEGRRGVFEILLNTPLAQDLIRKNEMHKLKELMKKSTEQGMLTFDQSLFELYQQGEVGYAEVLAHADSPNDLRLMIKLQGETRRGDLLDSSSLDGVTIEL</sequence>
<dbReference type="GO" id="GO:0016887">
    <property type="term" value="F:ATP hydrolysis activity"/>
    <property type="evidence" value="ECO:0007669"/>
    <property type="project" value="InterPro"/>
</dbReference>
<dbReference type="AlphaFoldDB" id="A0A420E8S2"/>
<feature type="domain" description="Bacterial type II secretion system protein E" evidence="2">
    <location>
        <begin position="82"/>
        <end position="311"/>
    </location>
</feature>
<dbReference type="Proteomes" id="UP000286482">
    <property type="component" value="Unassembled WGS sequence"/>
</dbReference>
<evidence type="ECO:0000256" key="1">
    <source>
        <dbReference type="ARBA" id="ARBA00006611"/>
    </source>
</evidence>
<dbReference type="OrthoDB" id="9804785at2"/>
<dbReference type="NCBIfam" id="TIGR01420">
    <property type="entry name" value="pilT_fam"/>
    <property type="match status" value="1"/>
</dbReference>
<dbReference type="InterPro" id="IPR001482">
    <property type="entry name" value="T2SS/T4SS_dom"/>
</dbReference>
<evidence type="ECO:0000313" key="4">
    <source>
        <dbReference type="Proteomes" id="UP000286482"/>
    </source>
</evidence>
<dbReference type="InterPro" id="IPR006321">
    <property type="entry name" value="PilT/PilU"/>
</dbReference>
<dbReference type="Gene3D" id="3.40.50.300">
    <property type="entry name" value="P-loop containing nucleotide triphosphate hydrolases"/>
    <property type="match status" value="1"/>
</dbReference>
<dbReference type="GO" id="GO:0005524">
    <property type="term" value="F:ATP binding"/>
    <property type="evidence" value="ECO:0007669"/>
    <property type="project" value="InterPro"/>
</dbReference>
<accession>A0A420E8S2</accession>
<dbReference type="PANTHER" id="PTHR30486">
    <property type="entry name" value="TWITCHING MOTILITY PROTEIN PILT"/>
    <property type="match status" value="1"/>
</dbReference>
<dbReference type="PANTHER" id="PTHR30486:SF12">
    <property type="entry name" value="TYPE IV PILUS ATPASE PILU"/>
    <property type="match status" value="1"/>
</dbReference>
<dbReference type="SUPFAM" id="SSF52540">
    <property type="entry name" value="P-loop containing nucleoside triphosphate hydrolases"/>
    <property type="match status" value="1"/>
</dbReference>
<evidence type="ECO:0000313" key="3">
    <source>
        <dbReference type="EMBL" id="RKF15664.1"/>
    </source>
</evidence>
<dbReference type="FunFam" id="3.40.50.300:FF:001116">
    <property type="entry name" value="Type IV pili twitching motility protein PilT"/>
    <property type="match status" value="1"/>
</dbReference>
<dbReference type="EMBL" id="RAQO01000008">
    <property type="protein sequence ID" value="RKF15664.1"/>
    <property type="molecule type" value="Genomic_DNA"/>
</dbReference>
<organism evidence="3 4">
    <name type="scientific">Alginatibacterium sediminis</name>
    <dbReference type="NCBI Taxonomy" id="2164068"/>
    <lineage>
        <taxon>Bacteria</taxon>
        <taxon>Pseudomonadati</taxon>
        <taxon>Pseudomonadota</taxon>
        <taxon>Gammaproteobacteria</taxon>
        <taxon>Alteromonadales</taxon>
        <taxon>Alteromonadaceae</taxon>
        <taxon>Alginatibacterium</taxon>
    </lineage>
</organism>
<reference evidence="3 4" key="1">
    <citation type="submission" date="2018-09" db="EMBL/GenBank/DDBJ databases">
        <authorList>
            <person name="Wang Z."/>
        </authorList>
    </citation>
    <scope>NUCLEOTIDE SEQUENCE [LARGE SCALE GENOMIC DNA]</scope>
    <source>
        <strain evidence="3 4">ALS 81</strain>
    </source>
</reference>